<feature type="domain" description="DNA polymerase zeta catalytic subunit N-terminal" evidence="4">
    <location>
        <begin position="4"/>
        <end position="56"/>
    </location>
</feature>
<name>A0A7E4W6K6_PANRE</name>
<dbReference type="InterPro" id="IPR056447">
    <property type="entry name" value="REV3_N"/>
</dbReference>
<evidence type="ECO:0000313" key="5">
    <source>
        <dbReference type="Proteomes" id="UP000492821"/>
    </source>
</evidence>
<protein>
    <submittedName>
        <fullName evidence="6">DNA_pol_B_exo1 domain-containing protein</fullName>
    </submittedName>
</protein>
<dbReference type="Proteomes" id="UP000492821">
    <property type="component" value="Unassembled WGS sequence"/>
</dbReference>
<evidence type="ECO:0000256" key="1">
    <source>
        <dbReference type="ARBA" id="ARBA00049244"/>
    </source>
</evidence>
<dbReference type="InterPro" id="IPR056435">
    <property type="entry name" value="DPOD/Z_N"/>
</dbReference>
<dbReference type="Pfam" id="PF24055">
    <property type="entry name" value="POL3_N"/>
    <property type="match status" value="1"/>
</dbReference>
<dbReference type="InterPro" id="IPR030559">
    <property type="entry name" value="PolZ_Rev3"/>
</dbReference>
<dbReference type="PANTHER" id="PTHR45812:SF1">
    <property type="entry name" value="DNA POLYMERASE ZETA CATALYTIC SUBUNIT"/>
    <property type="match status" value="1"/>
</dbReference>
<dbReference type="GO" id="GO:0003887">
    <property type="term" value="F:DNA-directed DNA polymerase activity"/>
    <property type="evidence" value="ECO:0007669"/>
    <property type="project" value="UniProtKB-EC"/>
</dbReference>
<evidence type="ECO:0000313" key="6">
    <source>
        <dbReference type="WBParaSite" id="Pan_g7008.t1"/>
    </source>
</evidence>
<dbReference type="Gene3D" id="3.30.342.10">
    <property type="entry name" value="DNA Polymerase, chain B, domain 1"/>
    <property type="match status" value="1"/>
</dbReference>
<feature type="region of interest" description="Disordered" evidence="2">
    <location>
        <begin position="251"/>
        <end position="272"/>
    </location>
</feature>
<dbReference type="InterPro" id="IPR012337">
    <property type="entry name" value="RNaseH-like_sf"/>
</dbReference>
<reference evidence="6" key="2">
    <citation type="submission" date="2020-10" db="UniProtKB">
        <authorList>
            <consortium name="WormBaseParasite"/>
        </authorList>
    </citation>
    <scope>IDENTIFICATION</scope>
</reference>
<proteinExistence type="predicted"/>
<feature type="domain" description="DNA polymerase delta/zeta catalytic subunit N-terminal" evidence="3">
    <location>
        <begin position="57"/>
        <end position="131"/>
    </location>
</feature>
<sequence length="391" mass="44163">MTTLTVRNVHCETTAEFVNGFSSTVFNSSYHKFIRLPVVRIFGITQHDEKCLIHLHGALPYLLLRTRTRFDDDVKTQVGRIVVKCARLLKHPLRQGQPLLHEVVPVEATDFYGFYPEKDHFVKVVFYDARLAHRIGMVLQKESPKSRLLQPYLTHVPYLLQVFIDANLAGMGLIHFQNVHYRRHTAAIVTGAGGKGIVFNGVGPVSNMAVEADVWVHDIVKNGSQATQTDYQCAGLEFIWREEELRRNQLGSQLDRPSRPEWGVPKVPTTTESKHLESLKQMLNKARTGNANMSQLPVTPSRLSAFATQAVIKNAESTDVVAYVDSQSNQNELDDAPDPDDHEYESTQQLEMTQIIQIDDDEEPPLIDLCDSPDIEDLCDDGRLTHSLIKK</sequence>
<dbReference type="GO" id="GO:0005634">
    <property type="term" value="C:nucleus"/>
    <property type="evidence" value="ECO:0007669"/>
    <property type="project" value="TreeGrafter"/>
</dbReference>
<evidence type="ECO:0000259" key="3">
    <source>
        <dbReference type="Pfam" id="PF24055"/>
    </source>
</evidence>
<comment type="catalytic activity">
    <reaction evidence="1">
        <text>DNA(n) + a 2'-deoxyribonucleoside 5'-triphosphate = DNA(n+1) + diphosphate</text>
        <dbReference type="Rhea" id="RHEA:22508"/>
        <dbReference type="Rhea" id="RHEA-COMP:17339"/>
        <dbReference type="Rhea" id="RHEA-COMP:17340"/>
        <dbReference type="ChEBI" id="CHEBI:33019"/>
        <dbReference type="ChEBI" id="CHEBI:61560"/>
        <dbReference type="ChEBI" id="CHEBI:173112"/>
        <dbReference type="EC" id="2.7.7.7"/>
    </reaction>
</comment>
<reference evidence="5" key="1">
    <citation type="journal article" date="2013" name="Genetics">
        <title>The draft genome and transcriptome of Panagrellus redivivus are shaped by the harsh demands of a free-living lifestyle.</title>
        <authorList>
            <person name="Srinivasan J."/>
            <person name="Dillman A.R."/>
            <person name="Macchietto M.G."/>
            <person name="Heikkinen L."/>
            <person name="Lakso M."/>
            <person name="Fracchia K.M."/>
            <person name="Antoshechkin I."/>
            <person name="Mortazavi A."/>
            <person name="Wong G."/>
            <person name="Sternberg P.W."/>
        </authorList>
    </citation>
    <scope>NUCLEOTIDE SEQUENCE [LARGE SCALE GENOMIC DNA]</scope>
    <source>
        <strain evidence="5">MT8872</strain>
    </source>
</reference>
<dbReference type="Pfam" id="PF24065">
    <property type="entry name" value="REV3_N"/>
    <property type="match status" value="1"/>
</dbReference>
<keyword evidence="5" id="KW-1185">Reference proteome</keyword>
<evidence type="ECO:0000256" key="2">
    <source>
        <dbReference type="SAM" id="MobiDB-lite"/>
    </source>
</evidence>
<organism evidence="5 6">
    <name type="scientific">Panagrellus redivivus</name>
    <name type="common">Microworm</name>
    <dbReference type="NCBI Taxonomy" id="6233"/>
    <lineage>
        <taxon>Eukaryota</taxon>
        <taxon>Metazoa</taxon>
        <taxon>Ecdysozoa</taxon>
        <taxon>Nematoda</taxon>
        <taxon>Chromadorea</taxon>
        <taxon>Rhabditida</taxon>
        <taxon>Tylenchina</taxon>
        <taxon>Panagrolaimomorpha</taxon>
        <taxon>Panagrolaimoidea</taxon>
        <taxon>Panagrolaimidae</taxon>
        <taxon>Panagrellus</taxon>
    </lineage>
</organism>
<dbReference type="WBParaSite" id="Pan_g7008.t1">
    <property type="protein sequence ID" value="Pan_g7008.t1"/>
    <property type="gene ID" value="Pan_g7008"/>
</dbReference>
<dbReference type="SUPFAM" id="SSF53098">
    <property type="entry name" value="Ribonuclease H-like"/>
    <property type="match status" value="1"/>
</dbReference>
<accession>A0A7E4W6K6</accession>
<evidence type="ECO:0000259" key="4">
    <source>
        <dbReference type="Pfam" id="PF24065"/>
    </source>
</evidence>
<dbReference type="GO" id="GO:0000724">
    <property type="term" value="P:double-strand break repair via homologous recombination"/>
    <property type="evidence" value="ECO:0007669"/>
    <property type="project" value="TreeGrafter"/>
</dbReference>
<dbReference type="PANTHER" id="PTHR45812">
    <property type="entry name" value="DNA POLYMERASE ZETA CATALYTIC SUBUNIT"/>
    <property type="match status" value="1"/>
</dbReference>
<dbReference type="GO" id="GO:0042276">
    <property type="term" value="P:error-prone translesion synthesis"/>
    <property type="evidence" value="ECO:0007669"/>
    <property type="project" value="TreeGrafter"/>
</dbReference>
<dbReference type="GO" id="GO:0016035">
    <property type="term" value="C:zeta DNA polymerase complex"/>
    <property type="evidence" value="ECO:0007669"/>
    <property type="project" value="InterPro"/>
</dbReference>
<dbReference type="AlphaFoldDB" id="A0A7E4W6K6"/>